<keyword evidence="1" id="KW-1133">Transmembrane helix</keyword>
<accession>A0ABS5BXM9</accession>
<dbReference type="NCBIfam" id="TIGR02532">
    <property type="entry name" value="IV_pilin_GFxxxE"/>
    <property type="match status" value="1"/>
</dbReference>
<name>A0ABS5BXM9_9BACT</name>
<feature type="transmembrane region" description="Helical" evidence="1">
    <location>
        <begin position="12"/>
        <end position="36"/>
    </location>
</feature>
<gene>
    <name evidence="2" type="ORF">J8F10_24855</name>
</gene>
<organism evidence="2 3">
    <name type="scientific">Gemmata palustris</name>
    <dbReference type="NCBI Taxonomy" id="2822762"/>
    <lineage>
        <taxon>Bacteria</taxon>
        <taxon>Pseudomonadati</taxon>
        <taxon>Planctomycetota</taxon>
        <taxon>Planctomycetia</taxon>
        <taxon>Gemmatales</taxon>
        <taxon>Gemmataceae</taxon>
        <taxon>Gemmata</taxon>
    </lineage>
</organism>
<dbReference type="Pfam" id="PF07963">
    <property type="entry name" value="N_methyl"/>
    <property type="match status" value="1"/>
</dbReference>
<dbReference type="InterPro" id="IPR012902">
    <property type="entry name" value="N_methyl_site"/>
</dbReference>
<dbReference type="EMBL" id="JAGKQQ010000001">
    <property type="protein sequence ID" value="MBP3958491.1"/>
    <property type="molecule type" value="Genomic_DNA"/>
</dbReference>
<reference evidence="2 3" key="1">
    <citation type="submission" date="2021-04" db="EMBL/GenBank/DDBJ databases">
        <authorList>
            <person name="Ivanova A."/>
        </authorList>
    </citation>
    <scope>NUCLEOTIDE SEQUENCE [LARGE SCALE GENOMIC DNA]</scope>
    <source>
        <strain evidence="2 3">G18</strain>
    </source>
</reference>
<dbReference type="SUPFAM" id="SSF54523">
    <property type="entry name" value="Pili subunits"/>
    <property type="match status" value="1"/>
</dbReference>
<dbReference type="RefSeq" id="WP_210658529.1">
    <property type="nucleotide sequence ID" value="NZ_JAGKQQ010000001.1"/>
</dbReference>
<dbReference type="Proteomes" id="UP000676565">
    <property type="component" value="Unassembled WGS sequence"/>
</dbReference>
<comment type="caution">
    <text evidence="2">The sequence shown here is derived from an EMBL/GenBank/DDBJ whole genome shotgun (WGS) entry which is preliminary data.</text>
</comment>
<keyword evidence="3" id="KW-1185">Reference proteome</keyword>
<dbReference type="InterPro" id="IPR045584">
    <property type="entry name" value="Pilin-like"/>
</dbReference>
<keyword evidence="1" id="KW-0812">Transmembrane</keyword>
<evidence type="ECO:0000313" key="3">
    <source>
        <dbReference type="Proteomes" id="UP000676565"/>
    </source>
</evidence>
<sequence>MTRLSGYRRDGFTLIELLVVISIIGVLVALTTAGVMKGRDAVIRADNGWRMEQITVAANSFGVSAELSQPGHLPPPPFRLKKNYTLSDGSLDPTYTIEASYLKRLFPNLYLADTGLTDAVLDDGNQIAVFFLTGGAPMEFQGFARGQKPFTKKAQGDEQRIGPFLQLKLNMYETLANGHARVLDPYGSPYVVFLAGSKGTYTVAGSTTTVQTFTSGSVIVSPYYRQTLPLPATPPPPKYENPKTLQIISAGPNKTFGAGGIWSGPINGAGEDDKSNFSTAVIGAGPQ</sequence>
<protein>
    <submittedName>
        <fullName evidence="2">Prepilin-type N-terminal cleavage/methylation domain-containing protein</fullName>
    </submittedName>
</protein>
<evidence type="ECO:0000256" key="1">
    <source>
        <dbReference type="SAM" id="Phobius"/>
    </source>
</evidence>
<dbReference type="Gene3D" id="3.30.700.10">
    <property type="entry name" value="Glycoprotein, Type 4 Pilin"/>
    <property type="match status" value="1"/>
</dbReference>
<evidence type="ECO:0000313" key="2">
    <source>
        <dbReference type="EMBL" id="MBP3958491.1"/>
    </source>
</evidence>
<proteinExistence type="predicted"/>
<keyword evidence="1" id="KW-0472">Membrane</keyword>